<keyword evidence="3" id="KW-0804">Transcription</keyword>
<protein>
    <submittedName>
        <fullName evidence="6">Transcriptional regulator, TetR family</fullName>
    </submittedName>
</protein>
<dbReference type="SUPFAM" id="SSF48498">
    <property type="entry name" value="Tetracyclin repressor-like, C-terminal domain"/>
    <property type="match status" value="1"/>
</dbReference>
<dbReference type="InterPro" id="IPR009057">
    <property type="entry name" value="Homeodomain-like_sf"/>
</dbReference>
<keyword evidence="2 4" id="KW-0238">DNA-binding</keyword>
<dbReference type="PROSITE" id="PS50977">
    <property type="entry name" value="HTH_TETR_2"/>
    <property type="match status" value="1"/>
</dbReference>
<dbReference type="PRINTS" id="PR00455">
    <property type="entry name" value="HTHTETR"/>
</dbReference>
<dbReference type="SUPFAM" id="SSF46689">
    <property type="entry name" value="Homeodomain-like"/>
    <property type="match status" value="1"/>
</dbReference>
<evidence type="ECO:0000256" key="3">
    <source>
        <dbReference type="ARBA" id="ARBA00023163"/>
    </source>
</evidence>
<proteinExistence type="predicted"/>
<dbReference type="Pfam" id="PF00440">
    <property type="entry name" value="TetR_N"/>
    <property type="match status" value="1"/>
</dbReference>
<accession>A0A1I7D1P8</accession>
<dbReference type="AlphaFoldDB" id="A0A1I7D1P8"/>
<sequence length="224" mass="25221">MARPPGHGPGYETRRQEIIDAAATLFAEKGYAATGITELCEAVGLGKGALYHYIGSKENLLVEIQDRVLVPLLARARCITALSDEEPLVRLRLLSQALLEIIFARLDHIWVYEHDYRHVTGPHRKRLVGQRREFEDLVRDLVSEAMDDGVLRTVDLRLAVLQFLNLHNHTYQWAHTAAAGWTPARLAAEYCATMFRGLASQPFSTADLEEKVRRAHERVDALAS</sequence>
<dbReference type="Gene3D" id="1.10.10.60">
    <property type="entry name" value="Homeodomain-like"/>
    <property type="match status" value="1"/>
</dbReference>
<dbReference type="InterPro" id="IPR041490">
    <property type="entry name" value="KstR2_TetR_C"/>
</dbReference>
<keyword evidence="1" id="KW-0805">Transcription regulation</keyword>
<evidence type="ECO:0000259" key="5">
    <source>
        <dbReference type="PROSITE" id="PS50977"/>
    </source>
</evidence>
<evidence type="ECO:0000256" key="1">
    <source>
        <dbReference type="ARBA" id="ARBA00023015"/>
    </source>
</evidence>
<dbReference type="GO" id="GO:0000976">
    <property type="term" value="F:transcription cis-regulatory region binding"/>
    <property type="evidence" value="ECO:0007669"/>
    <property type="project" value="TreeGrafter"/>
</dbReference>
<dbReference type="Proteomes" id="UP000199546">
    <property type="component" value="Unassembled WGS sequence"/>
</dbReference>
<feature type="domain" description="HTH tetR-type" evidence="5">
    <location>
        <begin position="12"/>
        <end position="72"/>
    </location>
</feature>
<dbReference type="RefSeq" id="WP_093584183.1">
    <property type="nucleotide sequence ID" value="NZ_FPBA01000031.1"/>
</dbReference>
<dbReference type="InterPro" id="IPR050109">
    <property type="entry name" value="HTH-type_TetR-like_transc_reg"/>
</dbReference>
<dbReference type="InterPro" id="IPR036271">
    <property type="entry name" value="Tet_transcr_reg_TetR-rel_C_sf"/>
</dbReference>
<gene>
    <name evidence="6" type="ORF">SAMN05660657_05171</name>
</gene>
<keyword evidence="7" id="KW-1185">Reference proteome</keyword>
<organism evidence="6 7">
    <name type="scientific">Geodermatophilus amargosae</name>
    <dbReference type="NCBI Taxonomy" id="1296565"/>
    <lineage>
        <taxon>Bacteria</taxon>
        <taxon>Bacillati</taxon>
        <taxon>Actinomycetota</taxon>
        <taxon>Actinomycetes</taxon>
        <taxon>Geodermatophilales</taxon>
        <taxon>Geodermatophilaceae</taxon>
        <taxon>Geodermatophilus</taxon>
    </lineage>
</organism>
<dbReference type="STRING" id="1296565.SAMN05660657_05171"/>
<dbReference type="Pfam" id="PF17932">
    <property type="entry name" value="TetR_C_24"/>
    <property type="match status" value="1"/>
</dbReference>
<dbReference type="EMBL" id="FPBA01000031">
    <property type="protein sequence ID" value="SFU05615.1"/>
    <property type="molecule type" value="Genomic_DNA"/>
</dbReference>
<dbReference type="InterPro" id="IPR001647">
    <property type="entry name" value="HTH_TetR"/>
</dbReference>
<evidence type="ECO:0000256" key="2">
    <source>
        <dbReference type="ARBA" id="ARBA00023125"/>
    </source>
</evidence>
<dbReference type="OrthoDB" id="1669699at2"/>
<dbReference type="Gene3D" id="1.10.357.10">
    <property type="entry name" value="Tetracycline Repressor, domain 2"/>
    <property type="match status" value="1"/>
</dbReference>
<dbReference type="GO" id="GO:0003700">
    <property type="term" value="F:DNA-binding transcription factor activity"/>
    <property type="evidence" value="ECO:0007669"/>
    <property type="project" value="TreeGrafter"/>
</dbReference>
<name>A0A1I7D1P8_9ACTN</name>
<dbReference type="PANTHER" id="PTHR30055:SF234">
    <property type="entry name" value="HTH-TYPE TRANSCRIPTIONAL REGULATOR BETI"/>
    <property type="match status" value="1"/>
</dbReference>
<reference evidence="7" key="1">
    <citation type="submission" date="2016-10" db="EMBL/GenBank/DDBJ databases">
        <authorList>
            <person name="Varghese N."/>
            <person name="Submissions S."/>
        </authorList>
    </citation>
    <scope>NUCLEOTIDE SEQUENCE [LARGE SCALE GENOMIC DNA]</scope>
    <source>
        <strain evidence="7">DSM 46136</strain>
    </source>
</reference>
<dbReference type="PANTHER" id="PTHR30055">
    <property type="entry name" value="HTH-TYPE TRANSCRIPTIONAL REGULATOR RUTR"/>
    <property type="match status" value="1"/>
</dbReference>
<evidence type="ECO:0000256" key="4">
    <source>
        <dbReference type="PROSITE-ProRule" id="PRU00335"/>
    </source>
</evidence>
<feature type="DNA-binding region" description="H-T-H motif" evidence="4">
    <location>
        <begin position="35"/>
        <end position="54"/>
    </location>
</feature>
<evidence type="ECO:0000313" key="7">
    <source>
        <dbReference type="Proteomes" id="UP000199546"/>
    </source>
</evidence>
<evidence type="ECO:0000313" key="6">
    <source>
        <dbReference type="EMBL" id="SFU05615.1"/>
    </source>
</evidence>